<gene>
    <name evidence="2" type="ORF">EWF95_07380</name>
</gene>
<organism evidence="2 3">
    <name type="scientific">Halonotius roseus</name>
    <dbReference type="NCBI Taxonomy" id="2511997"/>
    <lineage>
        <taxon>Archaea</taxon>
        <taxon>Methanobacteriati</taxon>
        <taxon>Methanobacteriota</taxon>
        <taxon>Stenosarchaea group</taxon>
        <taxon>Halobacteria</taxon>
        <taxon>Halobacteriales</taxon>
        <taxon>Haloferacaceae</taxon>
        <taxon>Halonotius</taxon>
    </lineage>
</organism>
<dbReference type="PANTHER" id="PTHR37525:SF1">
    <property type="entry name" value="UPF0175 PROTEIN SSL1255"/>
    <property type="match status" value="1"/>
</dbReference>
<comment type="similarity">
    <text evidence="1">Belongs to the UPF0175 family.</text>
</comment>
<comment type="caution">
    <text evidence="2">The sequence shown here is derived from an EMBL/GenBank/DDBJ whole genome shotgun (WGS) entry which is preliminary data.</text>
</comment>
<protein>
    <submittedName>
        <fullName evidence="2">UPF0175 family protein</fullName>
    </submittedName>
</protein>
<name>A0A544QPJ8_9EURY</name>
<keyword evidence="3" id="KW-1185">Reference proteome</keyword>
<proteinExistence type="inferred from homology"/>
<evidence type="ECO:0000313" key="2">
    <source>
        <dbReference type="EMBL" id="TQQ80810.1"/>
    </source>
</evidence>
<dbReference type="PANTHER" id="PTHR37525">
    <property type="entry name" value="UPF0175 PROTEIN SSL1255"/>
    <property type="match status" value="1"/>
</dbReference>
<dbReference type="AlphaFoldDB" id="A0A544QPJ8"/>
<dbReference type="InterPro" id="IPR005368">
    <property type="entry name" value="UPF0175"/>
</dbReference>
<dbReference type="OrthoDB" id="265582at2157"/>
<sequence>MSNIDDDITTLRESGGYASEEAVLEDAVRALLAKRPELRTELAVTKYRNSEVSLNRAAELAGVAPAEFKETLSERGITRTAGFLSDAEREAARRR</sequence>
<dbReference type="Proteomes" id="UP000315385">
    <property type="component" value="Unassembled WGS sequence"/>
</dbReference>
<dbReference type="InterPro" id="IPR052264">
    <property type="entry name" value="UPF0175_domain"/>
</dbReference>
<reference evidence="2 3" key="1">
    <citation type="submission" date="2019-02" db="EMBL/GenBank/DDBJ databases">
        <title>Halonotius sp. a new haloqrchaeon isolated from saline water.</title>
        <authorList>
            <person name="Duran-Viseras A."/>
            <person name="Sanchez-Porro C."/>
            <person name="Ventosa A."/>
        </authorList>
    </citation>
    <scope>NUCLEOTIDE SEQUENCE [LARGE SCALE GENOMIC DNA]</scope>
    <source>
        <strain evidence="2 3">F9-27</strain>
    </source>
</reference>
<dbReference type="Pfam" id="PF03683">
    <property type="entry name" value="UPF0175"/>
    <property type="match status" value="1"/>
</dbReference>
<evidence type="ECO:0000313" key="3">
    <source>
        <dbReference type="Proteomes" id="UP000315385"/>
    </source>
</evidence>
<evidence type="ECO:0000256" key="1">
    <source>
        <dbReference type="ARBA" id="ARBA00005651"/>
    </source>
</evidence>
<accession>A0A544QPJ8</accession>
<dbReference type="EMBL" id="SESI01000002">
    <property type="protein sequence ID" value="TQQ80810.1"/>
    <property type="molecule type" value="Genomic_DNA"/>
</dbReference>